<evidence type="ECO:0000259" key="2">
    <source>
        <dbReference type="Pfam" id="PF13701"/>
    </source>
</evidence>
<dbReference type="EMBL" id="BSFP01000053">
    <property type="protein sequence ID" value="GLL05145.1"/>
    <property type="molecule type" value="Genomic_DNA"/>
</dbReference>
<dbReference type="Proteomes" id="UP001143480">
    <property type="component" value="Unassembled WGS sequence"/>
</dbReference>
<comment type="caution">
    <text evidence="3">The sequence shown here is derived from an EMBL/GenBank/DDBJ whole genome shotgun (WGS) entry which is preliminary data.</text>
</comment>
<protein>
    <submittedName>
        <fullName evidence="3">Transposase</fullName>
    </submittedName>
</protein>
<proteinExistence type="predicted"/>
<dbReference type="NCBIfam" id="NF033539">
    <property type="entry name" value="transpos_IS1380"/>
    <property type="match status" value="1"/>
</dbReference>
<keyword evidence="4" id="KW-1185">Reference proteome</keyword>
<dbReference type="InterPro" id="IPR047960">
    <property type="entry name" value="Transpos_IS1380"/>
</dbReference>
<reference evidence="3" key="1">
    <citation type="journal article" date="2014" name="Int. J. Syst. Evol. Microbiol.">
        <title>Complete genome sequence of Corynebacterium casei LMG S-19264T (=DSM 44701T), isolated from a smear-ripened cheese.</title>
        <authorList>
            <consortium name="US DOE Joint Genome Institute (JGI-PGF)"/>
            <person name="Walter F."/>
            <person name="Albersmeier A."/>
            <person name="Kalinowski J."/>
            <person name="Ruckert C."/>
        </authorList>
    </citation>
    <scope>NUCLEOTIDE SEQUENCE</scope>
    <source>
        <strain evidence="3">VKM Ac-1321</strain>
    </source>
</reference>
<evidence type="ECO:0000313" key="3">
    <source>
        <dbReference type="EMBL" id="GLL05145.1"/>
    </source>
</evidence>
<dbReference type="InterPro" id="IPR025668">
    <property type="entry name" value="Tnp_DDE_dom"/>
</dbReference>
<dbReference type="AlphaFoldDB" id="A0A9W6KQ93"/>
<name>A0A9W6KQ93_9ACTN</name>
<dbReference type="Pfam" id="PF13701">
    <property type="entry name" value="DDE_Tnp_1_4"/>
    <property type="match status" value="1"/>
</dbReference>
<sequence>MRLAGTCGLQDIVAARLRVPTDKGANASGKVAAIVAGMVAGADSIDDLDELRHGGMPTLFNGVYAPSTLGSFLRAFTHGHVRQLQRAARQFQVRVAARAPLLPSADAVTFIDVDSLLRRVYGKQKQGAGFGHAKVGGYQVLLRGLNPLVATISTPHAAPVIAATQLRAGNAGSARGAASLVAEAVATTKAVLTAQPATITNAAAAAREIVLRADSAFYSRAVITACRRAVVRFSNTVRIEAKVRAAIATIGEDTWTEIRYPQPVWDDEQQRFISRAQIAETSYTAFEGTRYEVTARLIVRRVPDLKQSTVDEQGELFTVWRYHAAFTDSPYVLVQAEVQHRGHAIIEQVFTELIDGPLAHLPSGRFNTNNAWLACIAIAHNHTRAAATLAGRPHHTARAATIRRHLINVAGRIARHAHEIIIHLPRHWPGNTTGIGCSPPRTPHPPDRPQQTVTHSRRWQPECETSPSRGAHWQPGRSPQHVPTSARDHRLLTSRPPKPHRWISARAAHSDCVHAHHSRNAAASCDGNCLDCRGVPPPPPTPPRPHRMHVAGIAPDDPAPSALPRR</sequence>
<gene>
    <name evidence="3" type="ORF">GCM10017581_068920</name>
</gene>
<accession>A0A9W6KQ93</accession>
<reference evidence="3" key="2">
    <citation type="submission" date="2023-01" db="EMBL/GenBank/DDBJ databases">
        <authorList>
            <person name="Sun Q."/>
            <person name="Evtushenko L."/>
        </authorList>
    </citation>
    <scope>NUCLEOTIDE SEQUENCE</scope>
    <source>
        <strain evidence="3">VKM Ac-1321</strain>
    </source>
</reference>
<feature type="domain" description="Transposase DDE" evidence="2">
    <location>
        <begin position="32"/>
        <end position="430"/>
    </location>
</feature>
<evidence type="ECO:0000256" key="1">
    <source>
        <dbReference type="SAM" id="MobiDB-lite"/>
    </source>
</evidence>
<organism evidence="3 4">
    <name type="scientific">Dactylosporangium matsuzakiense</name>
    <dbReference type="NCBI Taxonomy" id="53360"/>
    <lineage>
        <taxon>Bacteria</taxon>
        <taxon>Bacillati</taxon>
        <taxon>Actinomycetota</taxon>
        <taxon>Actinomycetes</taxon>
        <taxon>Micromonosporales</taxon>
        <taxon>Micromonosporaceae</taxon>
        <taxon>Dactylosporangium</taxon>
    </lineage>
</organism>
<feature type="region of interest" description="Disordered" evidence="1">
    <location>
        <begin position="535"/>
        <end position="566"/>
    </location>
</feature>
<feature type="region of interest" description="Disordered" evidence="1">
    <location>
        <begin position="439"/>
        <end position="498"/>
    </location>
</feature>
<evidence type="ECO:0000313" key="4">
    <source>
        <dbReference type="Proteomes" id="UP001143480"/>
    </source>
</evidence>